<feature type="compositionally biased region" description="Acidic residues" evidence="1">
    <location>
        <begin position="25"/>
        <end position="40"/>
    </location>
</feature>
<protein>
    <submittedName>
        <fullName evidence="2">Uncharacterized protein</fullName>
    </submittedName>
</protein>
<organism evidence="2 3">
    <name type="scientific">Caerostris extrusa</name>
    <name type="common">Bark spider</name>
    <name type="synonym">Caerostris bankana</name>
    <dbReference type="NCBI Taxonomy" id="172846"/>
    <lineage>
        <taxon>Eukaryota</taxon>
        <taxon>Metazoa</taxon>
        <taxon>Ecdysozoa</taxon>
        <taxon>Arthropoda</taxon>
        <taxon>Chelicerata</taxon>
        <taxon>Arachnida</taxon>
        <taxon>Araneae</taxon>
        <taxon>Araneomorphae</taxon>
        <taxon>Entelegynae</taxon>
        <taxon>Araneoidea</taxon>
        <taxon>Araneidae</taxon>
        <taxon>Caerostris</taxon>
    </lineage>
</organism>
<evidence type="ECO:0000256" key="1">
    <source>
        <dbReference type="SAM" id="MobiDB-lite"/>
    </source>
</evidence>
<gene>
    <name evidence="2" type="ORF">CEXT_633361</name>
</gene>
<name>A0AAV4PU28_CAEEX</name>
<dbReference type="AlphaFoldDB" id="A0AAV4PU28"/>
<sequence length="167" mass="18883">MSDESSRGEYSSDDISDESSRGEYSSDDISDESSGDEYNSDETSRNEYHGYGFDDISDESPRDGYSFDDISDESSRDGYSFDDISDEMCVYEFKTLVADIQYKANKSANSRNSMNATTTSIFSCSNHPEEQRAIPSYSWPMSKLGSQSKQFSTTVERNYSPFSFMFP</sequence>
<evidence type="ECO:0000313" key="3">
    <source>
        <dbReference type="Proteomes" id="UP001054945"/>
    </source>
</evidence>
<proteinExistence type="predicted"/>
<keyword evidence="3" id="KW-1185">Reference proteome</keyword>
<feature type="region of interest" description="Disordered" evidence="1">
    <location>
        <begin position="1"/>
        <end position="79"/>
    </location>
</feature>
<comment type="caution">
    <text evidence="2">The sequence shown here is derived from an EMBL/GenBank/DDBJ whole genome shotgun (WGS) entry which is preliminary data.</text>
</comment>
<reference evidence="2 3" key="1">
    <citation type="submission" date="2021-06" db="EMBL/GenBank/DDBJ databases">
        <title>Caerostris extrusa draft genome.</title>
        <authorList>
            <person name="Kono N."/>
            <person name="Arakawa K."/>
        </authorList>
    </citation>
    <scope>NUCLEOTIDE SEQUENCE [LARGE SCALE GENOMIC DNA]</scope>
</reference>
<evidence type="ECO:0000313" key="2">
    <source>
        <dbReference type="EMBL" id="GIX99299.1"/>
    </source>
</evidence>
<dbReference type="Proteomes" id="UP001054945">
    <property type="component" value="Unassembled WGS sequence"/>
</dbReference>
<accession>A0AAV4PU28</accession>
<dbReference type="EMBL" id="BPLR01005025">
    <property type="protein sequence ID" value="GIX99299.1"/>
    <property type="molecule type" value="Genomic_DNA"/>
</dbReference>